<evidence type="ECO:0000256" key="5">
    <source>
        <dbReference type="ARBA" id="ARBA00022723"/>
    </source>
</evidence>
<keyword evidence="7" id="KW-0863">Zinc-finger</keyword>
<dbReference type="GO" id="GO:0008270">
    <property type="term" value="F:zinc ion binding"/>
    <property type="evidence" value="ECO:0007669"/>
    <property type="project" value="UniProtKB-KW"/>
</dbReference>
<evidence type="ECO:0000256" key="2">
    <source>
        <dbReference type="ARBA" id="ARBA00005884"/>
    </source>
</evidence>
<dbReference type="Pfam" id="PF26000">
    <property type="entry name" value="UBA_ARIH2_N"/>
    <property type="match status" value="1"/>
</dbReference>
<dbReference type="WBParaSite" id="SBAD_0001154201-mRNA-1">
    <property type="protein sequence ID" value="SBAD_0001154201-mRNA-1"/>
    <property type="gene ID" value="SBAD_0001154201"/>
</dbReference>
<evidence type="ECO:0000256" key="6">
    <source>
        <dbReference type="ARBA" id="ARBA00022737"/>
    </source>
</evidence>
<evidence type="ECO:0000259" key="11">
    <source>
        <dbReference type="PROSITE" id="PS51873"/>
    </source>
</evidence>
<evidence type="ECO:0000256" key="3">
    <source>
        <dbReference type="ARBA" id="ARBA00012251"/>
    </source>
</evidence>
<comment type="catalytic activity">
    <reaction evidence="1">
        <text>[E2 ubiquitin-conjugating enzyme]-S-ubiquitinyl-L-cysteine + [acceptor protein]-L-lysine = [E2 ubiquitin-conjugating enzyme]-L-cysteine + [acceptor protein]-N(6)-ubiquitinyl-L-lysine.</text>
        <dbReference type="EC" id="2.3.2.31"/>
    </reaction>
</comment>
<dbReference type="Gene3D" id="3.30.40.10">
    <property type="entry name" value="Zinc/RING finger domain, C3HC4 (zinc finger)"/>
    <property type="match status" value="1"/>
</dbReference>
<comment type="similarity">
    <text evidence="2">Belongs to the RBR family. Ariadne subfamily.</text>
</comment>
<dbReference type="InterPro" id="IPR002867">
    <property type="entry name" value="IBR_dom"/>
</dbReference>
<name>A0A183J5L4_9BILA</name>
<dbReference type="AlphaFoldDB" id="A0A183J5L4"/>
<protein>
    <recommendedName>
        <fullName evidence="3">RBR-type E3 ubiquitin transferase</fullName>
        <ecNumber evidence="3">2.3.2.31</ecNumber>
    </recommendedName>
</protein>
<keyword evidence="9" id="KW-0862">Zinc</keyword>
<evidence type="ECO:0000313" key="12">
    <source>
        <dbReference type="EMBL" id="VDP37649.1"/>
    </source>
</evidence>
<dbReference type="FunFam" id="3.30.40.10:FF:000019">
    <property type="entry name" value="RBR-type E3 ubiquitin transferase"/>
    <property type="match status" value="1"/>
</dbReference>
<gene>
    <name evidence="12" type="ORF">SBAD_LOCUS11162</name>
</gene>
<dbReference type="PROSITE" id="PS51873">
    <property type="entry name" value="TRIAD"/>
    <property type="match status" value="1"/>
</dbReference>
<dbReference type="SUPFAM" id="SSF57850">
    <property type="entry name" value="RING/U-box"/>
    <property type="match status" value="3"/>
</dbReference>
<dbReference type="PANTHER" id="PTHR11685">
    <property type="entry name" value="RBR FAMILY RING FINGER AND IBR DOMAIN-CONTAINING"/>
    <property type="match status" value="1"/>
</dbReference>
<dbReference type="Pfam" id="PF01485">
    <property type="entry name" value="IBR"/>
    <property type="match status" value="1"/>
</dbReference>
<dbReference type="Gene3D" id="1.20.120.1750">
    <property type="match status" value="1"/>
</dbReference>
<accession>A0A183J5L4</accession>
<dbReference type="InterPro" id="IPR013083">
    <property type="entry name" value="Znf_RING/FYVE/PHD"/>
</dbReference>
<feature type="compositionally biased region" description="Low complexity" evidence="10">
    <location>
        <begin position="35"/>
        <end position="46"/>
    </location>
</feature>
<dbReference type="Proteomes" id="UP000270296">
    <property type="component" value="Unassembled WGS sequence"/>
</dbReference>
<organism evidence="14">
    <name type="scientific">Soboliphyme baturini</name>
    <dbReference type="NCBI Taxonomy" id="241478"/>
    <lineage>
        <taxon>Eukaryota</taxon>
        <taxon>Metazoa</taxon>
        <taxon>Ecdysozoa</taxon>
        <taxon>Nematoda</taxon>
        <taxon>Enoplea</taxon>
        <taxon>Dorylaimia</taxon>
        <taxon>Dioctophymatida</taxon>
        <taxon>Dioctophymatoidea</taxon>
        <taxon>Soboliphymatidae</taxon>
        <taxon>Soboliphyme</taxon>
    </lineage>
</organism>
<dbReference type="OrthoDB" id="10009520at2759"/>
<keyword evidence="6" id="KW-0677">Repeat</keyword>
<keyword evidence="8" id="KW-0833">Ubl conjugation pathway</keyword>
<dbReference type="InterPro" id="IPR031127">
    <property type="entry name" value="E3_UB_ligase_RBR"/>
</dbReference>
<evidence type="ECO:0000256" key="10">
    <source>
        <dbReference type="SAM" id="MobiDB-lite"/>
    </source>
</evidence>
<feature type="region of interest" description="Disordered" evidence="10">
    <location>
        <begin position="1"/>
        <end position="47"/>
    </location>
</feature>
<dbReference type="GO" id="GO:0016567">
    <property type="term" value="P:protein ubiquitination"/>
    <property type="evidence" value="ECO:0007669"/>
    <property type="project" value="InterPro"/>
</dbReference>
<reference evidence="12 13" key="2">
    <citation type="submission" date="2018-11" db="EMBL/GenBank/DDBJ databases">
        <authorList>
            <consortium name="Pathogen Informatics"/>
        </authorList>
    </citation>
    <scope>NUCLEOTIDE SEQUENCE [LARGE SCALE GENOMIC DNA]</scope>
</reference>
<dbReference type="InterPro" id="IPR044066">
    <property type="entry name" value="TRIAD_supradom"/>
</dbReference>
<dbReference type="EMBL" id="UZAM01015173">
    <property type="protein sequence ID" value="VDP37649.1"/>
    <property type="molecule type" value="Genomic_DNA"/>
</dbReference>
<keyword evidence="4" id="KW-0808">Transferase</keyword>
<evidence type="ECO:0000256" key="9">
    <source>
        <dbReference type="ARBA" id="ARBA00022833"/>
    </source>
</evidence>
<dbReference type="SMART" id="SM00647">
    <property type="entry name" value="IBR"/>
    <property type="match status" value="1"/>
</dbReference>
<dbReference type="EC" id="2.3.2.31" evidence="3"/>
<dbReference type="GO" id="GO:0061630">
    <property type="term" value="F:ubiquitin protein ligase activity"/>
    <property type="evidence" value="ECO:0007669"/>
    <property type="project" value="UniProtKB-EC"/>
</dbReference>
<reference evidence="14" key="1">
    <citation type="submission" date="2016-06" db="UniProtKB">
        <authorList>
            <consortium name="WormBaseParasite"/>
        </authorList>
    </citation>
    <scope>IDENTIFICATION</scope>
</reference>
<proteinExistence type="inferred from homology"/>
<evidence type="ECO:0000256" key="7">
    <source>
        <dbReference type="ARBA" id="ARBA00022771"/>
    </source>
</evidence>
<keyword evidence="5" id="KW-0479">Metal-binding</keyword>
<keyword evidence="13" id="KW-1185">Reference proteome</keyword>
<evidence type="ECO:0000256" key="1">
    <source>
        <dbReference type="ARBA" id="ARBA00001798"/>
    </source>
</evidence>
<evidence type="ECO:0000256" key="4">
    <source>
        <dbReference type="ARBA" id="ARBA00022679"/>
    </source>
</evidence>
<dbReference type="CDD" id="cd16773">
    <property type="entry name" value="RING-HC_RBR_TRIAD1"/>
    <property type="match status" value="1"/>
</dbReference>
<evidence type="ECO:0000313" key="13">
    <source>
        <dbReference type="Proteomes" id="UP000270296"/>
    </source>
</evidence>
<feature type="domain" description="RING-type" evidence="11">
    <location>
        <begin position="129"/>
        <end position="309"/>
    </location>
</feature>
<evidence type="ECO:0000256" key="8">
    <source>
        <dbReference type="ARBA" id="ARBA00022786"/>
    </source>
</evidence>
<sequence length="309" mass="34604">MHSPNSSDEGSDQLDSYGDYDLYYNQPDYPDDLLDSSPSASPSTRSYSDDPEYFEFYCMTAEEAKNMLNACIGTVCQKTSLSTAATKAVLRKRKWNVEDVVRCYHQDSRRLLIESDVEPHRVCSAASTSADVCPVCVCKAAPEEMASLACLHRFCASCWRMYLTVQLNQGCSTSIECMETNCHLLVLEDFALTFLAAASVELVEKYERFAFHDQIKTHPLLRFCPGTNCNTVFRVAVAEPKKVTCNNCGRSLCFTCGREYHAPTNCCTIQRWLTKCADDSETANYITANTKDCPNCHICIEKNGGCNHM</sequence>
<evidence type="ECO:0000313" key="14">
    <source>
        <dbReference type="WBParaSite" id="SBAD_0001154201-mRNA-1"/>
    </source>
</evidence>